<comment type="similarity">
    <text evidence="2 7">Belongs to the SYF2 family.</text>
</comment>
<evidence type="ECO:0000313" key="9">
    <source>
        <dbReference type="EMBL" id="CAK9099385.1"/>
    </source>
</evidence>
<comment type="subunit">
    <text evidence="7">May be part of a spliceosome complex.</text>
</comment>
<evidence type="ECO:0000256" key="5">
    <source>
        <dbReference type="ARBA" id="ARBA00023187"/>
    </source>
</evidence>
<proteinExistence type="inferred from homology"/>
<dbReference type="InterPro" id="IPR013260">
    <property type="entry name" value="mRNA_splic_SYF2"/>
</dbReference>
<dbReference type="EMBL" id="CAXAMM010041436">
    <property type="protein sequence ID" value="CAK9099385.1"/>
    <property type="molecule type" value="Genomic_DNA"/>
</dbReference>
<name>A0ABP0RIN0_9DINO</name>
<comment type="subcellular location">
    <subcellularLocation>
        <location evidence="1 7">Nucleus</location>
    </subcellularLocation>
</comment>
<dbReference type="PANTHER" id="PTHR13264:SF5">
    <property type="entry name" value="PRE-MRNA-SPLICING FACTOR SYF2"/>
    <property type="match status" value="1"/>
</dbReference>
<accession>A0ABP0RIN0</accession>
<evidence type="ECO:0000256" key="7">
    <source>
        <dbReference type="RuleBase" id="RU367148"/>
    </source>
</evidence>
<feature type="compositionally biased region" description="Basic residues" evidence="8">
    <location>
        <begin position="248"/>
        <end position="257"/>
    </location>
</feature>
<evidence type="ECO:0000256" key="4">
    <source>
        <dbReference type="ARBA" id="ARBA00022728"/>
    </source>
</evidence>
<evidence type="ECO:0000256" key="6">
    <source>
        <dbReference type="ARBA" id="ARBA00023242"/>
    </source>
</evidence>
<evidence type="ECO:0000256" key="3">
    <source>
        <dbReference type="ARBA" id="ARBA00022664"/>
    </source>
</evidence>
<evidence type="ECO:0000256" key="8">
    <source>
        <dbReference type="SAM" id="MobiDB-lite"/>
    </source>
</evidence>
<protein>
    <recommendedName>
        <fullName evidence="7">Pre-mRNA-splicing factor SYF2</fullName>
    </recommendedName>
</protein>
<keyword evidence="5 7" id="KW-0508">mRNA splicing</keyword>
<dbReference type="Pfam" id="PF08231">
    <property type="entry name" value="SYF2"/>
    <property type="match status" value="1"/>
</dbReference>
<dbReference type="Proteomes" id="UP001642464">
    <property type="component" value="Unassembled WGS sequence"/>
</dbReference>
<sequence length="300" mass="33196">MERTEEGDGTDGHRVRAAVAGAVEAHGAKVADDADRVNAATQGLSFPVPTADNPLATFEDLDARQEAQARLDARRLEEGVGEKGGKLSARKRKLLRLQQLKALGRSENQKEVAQEHHRLAGKVNLAKLSEQERREVRKKEREEELRRLGAGSDRSYLLETAERAEHRQAAKRTKVENITAAAEAHALNDETTMRQYEKRVAALGTGGAPAANAAADLDQARQFYGDGEVSSKAIERMAQAANAPSASSKRRRNRNLRARLDEEDVTAINDSNEKFNQTLRRDYDKHTVELRSNMERGTAL</sequence>
<gene>
    <name evidence="9" type="ORF">SCF082_LOCUS46545</name>
</gene>
<keyword evidence="10" id="KW-1185">Reference proteome</keyword>
<keyword evidence="6 7" id="KW-0539">Nucleus</keyword>
<keyword evidence="4 7" id="KW-0747">Spliceosome</keyword>
<keyword evidence="3 7" id="KW-0507">mRNA processing</keyword>
<evidence type="ECO:0000256" key="1">
    <source>
        <dbReference type="ARBA" id="ARBA00004123"/>
    </source>
</evidence>
<comment type="caution">
    <text evidence="9">The sequence shown here is derived from an EMBL/GenBank/DDBJ whole genome shotgun (WGS) entry which is preliminary data.</text>
</comment>
<comment type="function">
    <text evidence="7">Involved in pre-mRNA splicing.</text>
</comment>
<evidence type="ECO:0000313" key="10">
    <source>
        <dbReference type="Proteomes" id="UP001642464"/>
    </source>
</evidence>
<dbReference type="PANTHER" id="PTHR13264">
    <property type="entry name" value="GCIP-INTERACTING PROTEIN P29"/>
    <property type="match status" value="1"/>
</dbReference>
<reference evidence="9 10" key="1">
    <citation type="submission" date="2024-02" db="EMBL/GenBank/DDBJ databases">
        <authorList>
            <person name="Chen Y."/>
            <person name="Shah S."/>
            <person name="Dougan E. K."/>
            <person name="Thang M."/>
            <person name="Chan C."/>
        </authorList>
    </citation>
    <scope>NUCLEOTIDE SEQUENCE [LARGE SCALE GENOMIC DNA]</scope>
</reference>
<evidence type="ECO:0000256" key="2">
    <source>
        <dbReference type="ARBA" id="ARBA00010028"/>
    </source>
</evidence>
<organism evidence="9 10">
    <name type="scientific">Durusdinium trenchii</name>
    <dbReference type="NCBI Taxonomy" id="1381693"/>
    <lineage>
        <taxon>Eukaryota</taxon>
        <taxon>Sar</taxon>
        <taxon>Alveolata</taxon>
        <taxon>Dinophyceae</taxon>
        <taxon>Suessiales</taxon>
        <taxon>Symbiodiniaceae</taxon>
        <taxon>Durusdinium</taxon>
    </lineage>
</organism>
<feature type="region of interest" description="Disordered" evidence="8">
    <location>
        <begin position="238"/>
        <end position="258"/>
    </location>
</feature>